<keyword evidence="1" id="KW-0472">Membrane</keyword>
<sequence length="141" mass="14268">MSVAQPADRVLPIPALNRPTAVFGGIAVALVLNLIVWLIGAAAGGEFISEGESVAPGGVIVMSIVPLLIGLGAAALLSYKWVAVLRVAAVVGSLLALGTIALTIAADFDTASTVALSLMHVVLVPVIVVATEGLHRKLTRS</sequence>
<keyword evidence="3" id="KW-1185">Reference proteome</keyword>
<organism evidence="2 3">
    <name type="scientific">Nocardia aurea</name>
    <dbReference type="NCBI Taxonomy" id="2144174"/>
    <lineage>
        <taxon>Bacteria</taxon>
        <taxon>Bacillati</taxon>
        <taxon>Actinomycetota</taxon>
        <taxon>Actinomycetes</taxon>
        <taxon>Mycobacteriales</taxon>
        <taxon>Nocardiaceae</taxon>
        <taxon>Nocardia</taxon>
    </lineage>
</organism>
<dbReference type="EMBL" id="JBFAKC010000003">
    <property type="protein sequence ID" value="MEV0707271.1"/>
    <property type="molecule type" value="Genomic_DNA"/>
</dbReference>
<name>A0ABV3FPC3_9NOCA</name>
<keyword evidence="1" id="KW-0812">Transmembrane</keyword>
<gene>
    <name evidence="2" type="ORF">AB0I48_06870</name>
</gene>
<feature type="transmembrane region" description="Helical" evidence="1">
    <location>
        <begin position="21"/>
        <end position="43"/>
    </location>
</feature>
<keyword evidence="1" id="KW-1133">Transmembrane helix</keyword>
<evidence type="ECO:0000313" key="3">
    <source>
        <dbReference type="Proteomes" id="UP001551695"/>
    </source>
</evidence>
<accession>A0ABV3FPC3</accession>
<evidence type="ECO:0000313" key="2">
    <source>
        <dbReference type="EMBL" id="MEV0707271.1"/>
    </source>
</evidence>
<comment type="caution">
    <text evidence="2">The sequence shown here is derived from an EMBL/GenBank/DDBJ whole genome shotgun (WGS) entry which is preliminary data.</text>
</comment>
<feature type="transmembrane region" description="Helical" evidence="1">
    <location>
        <begin position="55"/>
        <end position="77"/>
    </location>
</feature>
<dbReference type="RefSeq" id="WP_109525257.1">
    <property type="nucleotide sequence ID" value="NZ_JBEXKW010000057.1"/>
</dbReference>
<feature type="transmembrane region" description="Helical" evidence="1">
    <location>
        <begin position="111"/>
        <end position="131"/>
    </location>
</feature>
<evidence type="ECO:0000256" key="1">
    <source>
        <dbReference type="SAM" id="Phobius"/>
    </source>
</evidence>
<dbReference type="Pfam" id="PF19545">
    <property type="entry name" value="DUF6069"/>
    <property type="match status" value="1"/>
</dbReference>
<feature type="transmembrane region" description="Helical" evidence="1">
    <location>
        <begin position="84"/>
        <end position="105"/>
    </location>
</feature>
<dbReference type="InterPro" id="IPR045713">
    <property type="entry name" value="DUF6069"/>
</dbReference>
<dbReference type="Proteomes" id="UP001551695">
    <property type="component" value="Unassembled WGS sequence"/>
</dbReference>
<protein>
    <submittedName>
        <fullName evidence="2">DUF6069 family protein</fullName>
    </submittedName>
</protein>
<reference evidence="2 3" key="1">
    <citation type="submission" date="2024-06" db="EMBL/GenBank/DDBJ databases">
        <title>The Natural Products Discovery Center: Release of the First 8490 Sequenced Strains for Exploring Actinobacteria Biosynthetic Diversity.</title>
        <authorList>
            <person name="Kalkreuter E."/>
            <person name="Kautsar S.A."/>
            <person name="Yang D."/>
            <person name="Bader C.D."/>
            <person name="Teijaro C.N."/>
            <person name="Fluegel L."/>
            <person name="Davis C.M."/>
            <person name="Simpson J.R."/>
            <person name="Lauterbach L."/>
            <person name="Steele A.D."/>
            <person name="Gui C."/>
            <person name="Meng S."/>
            <person name="Li G."/>
            <person name="Viehrig K."/>
            <person name="Ye F."/>
            <person name="Su P."/>
            <person name="Kiefer A.F."/>
            <person name="Nichols A."/>
            <person name="Cepeda A.J."/>
            <person name="Yan W."/>
            <person name="Fan B."/>
            <person name="Jiang Y."/>
            <person name="Adhikari A."/>
            <person name="Zheng C.-J."/>
            <person name="Schuster L."/>
            <person name="Cowan T.M."/>
            <person name="Smanski M.J."/>
            <person name="Chevrette M.G."/>
            <person name="De Carvalho L.P.S."/>
            <person name="Shen B."/>
        </authorList>
    </citation>
    <scope>NUCLEOTIDE SEQUENCE [LARGE SCALE GENOMIC DNA]</scope>
    <source>
        <strain evidence="2 3">NPDC050403</strain>
    </source>
</reference>
<proteinExistence type="predicted"/>